<evidence type="ECO:0000256" key="1">
    <source>
        <dbReference type="SAM" id="Phobius"/>
    </source>
</evidence>
<keyword evidence="4" id="KW-1185">Reference proteome</keyword>
<reference evidence="3 4" key="1">
    <citation type="submission" date="2024-04" db="EMBL/GenBank/DDBJ databases">
        <authorList>
            <consortium name="Genoscope - CEA"/>
            <person name="William W."/>
        </authorList>
    </citation>
    <scope>NUCLEOTIDE SEQUENCE [LARGE SCALE GENOMIC DNA]</scope>
</reference>
<dbReference type="EMBL" id="CAXITT010000901">
    <property type="protein sequence ID" value="CAL1547096.1"/>
    <property type="molecule type" value="Genomic_DNA"/>
</dbReference>
<dbReference type="AlphaFoldDB" id="A0AAV2IPA7"/>
<evidence type="ECO:0008006" key="5">
    <source>
        <dbReference type="Google" id="ProtNLM"/>
    </source>
</evidence>
<feature type="signal peptide" evidence="2">
    <location>
        <begin position="1"/>
        <end position="28"/>
    </location>
</feature>
<protein>
    <recommendedName>
        <fullName evidence="5">Ig-like domain-containing protein</fullName>
    </recommendedName>
</protein>
<keyword evidence="1" id="KW-1133">Transmembrane helix</keyword>
<keyword evidence="1" id="KW-0472">Membrane</keyword>
<evidence type="ECO:0000313" key="3">
    <source>
        <dbReference type="EMBL" id="CAL1547096.1"/>
    </source>
</evidence>
<name>A0AAV2IPA7_LYMST</name>
<keyword evidence="1" id="KW-0812">Transmembrane</keyword>
<keyword evidence="2" id="KW-0732">Signal</keyword>
<evidence type="ECO:0000256" key="2">
    <source>
        <dbReference type="SAM" id="SignalP"/>
    </source>
</evidence>
<organism evidence="3 4">
    <name type="scientific">Lymnaea stagnalis</name>
    <name type="common">Great pond snail</name>
    <name type="synonym">Helix stagnalis</name>
    <dbReference type="NCBI Taxonomy" id="6523"/>
    <lineage>
        <taxon>Eukaryota</taxon>
        <taxon>Metazoa</taxon>
        <taxon>Spiralia</taxon>
        <taxon>Lophotrochozoa</taxon>
        <taxon>Mollusca</taxon>
        <taxon>Gastropoda</taxon>
        <taxon>Heterobranchia</taxon>
        <taxon>Euthyneura</taxon>
        <taxon>Panpulmonata</taxon>
        <taxon>Hygrophila</taxon>
        <taxon>Lymnaeoidea</taxon>
        <taxon>Lymnaeidae</taxon>
        <taxon>Lymnaea</taxon>
    </lineage>
</organism>
<proteinExistence type="predicted"/>
<feature type="chain" id="PRO_5043954384" description="Ig-like domain-containing protein" evidence="2">
    <location>
        <begin position="29"/>
        <end position="260"/>
    </location>
</feature>
<comment type="caution">
    <text evidence="3">The sequence shown here is derived from an EMBL/GenBank/DDBJ whole genome shotgun (WGS) entry which is preliminary data.</text>
</comment>
<evidence type="ECO:0000313" key="4">
    <source>
        <dbReference type="Proteomes" id="UP001497497"/>
    </source>
</evidence>
<dbReference type="Proteomes" id="UP001497497">
    <property type="component" value="Unassembled WGS sequence"/>
</dbReference>
<sequence>MKRSLQVPTLCAFLVAALLANDDGSARAGDVALSQASTPDQDTHSYQTYITLYKDAVNEINSINCTVAPNATLPPTNDTGRLEWVAPQGVKIVTRREKDQKSPTRPDQGKLPWVELTAQKTLVFHDPDASVSGQYVCRRYSMGKVIYQTTVFVHLVTKSKFDENERIKIALIATAAVICSGLLCFGAYYWYKKNKCTYGKPETPKKGRNTFIIPTINVVDMSEVDIMLEDCEEKGENPNTKVENSEVILGNSEVKICIQT</sequence>
<gene>
    <name evidence="3" type="ORF">GSLYS_00020421001</name>
</gene>
<feature type="transmembrane region" description="Helical" evidence="1">
    <location>
        <begin position="169"/>
        <end position="191"/>
    </location>
</feature>
<accession>A0AAV2IPA7</accession>